<dbReference type="PANTHER" id="PTHR42901">
    <property type="entry name" value="ALCOHOL DEHYDROGENASE"/>
    <property type="match status" value="1"/>
</dbReference>
<evidence type="ECO:0000256" key="2">
    <source>
        <dbReference type="ARBA" id="ARBA00023002"/>
    </source>
</evidence>
<dbReference type="GO" id="GO:0016491">
    <property type="term" value="F:oxidoreductase activity"/>
    <property type="evidence" value="ECO:0007669"/>
    <property type="project" value="UniProtKB-KW"/>
</dbReference>
<name>A0AAE0WJM8_9PEZI</name>
<dbReference type="InterPro" id="IPR002347">
    <property type="entry name" value="SDR_fam"/>
</dbReference>
<dbReference type="Gene3D" id="3.40.50.720">
    <property type="entry name" value="NAD(P)-binding Rossmann-like Domain"/>
    <property type="match status" value="1"/>
</dbReference>
<dbReference type="CDD" id="cd05233">
    <property type="entry name" value="SDR_c"/>
    <property type="match status" value="1"/>
</dbReference>
<dbReference type="AlphaFoldDB" id="A0AAE0WJM8"/>
<protein>
    <recommendedName>
        <fullName evidence="5">NAD(P)-binding protein</fullName>
    </recommendedName>
</protein>
<dbReference type="PANTHER" id="PTHR42901:SF1">
    <property type="entry name" value="ALCOHOL DEHYDROGENASE"/>
    <property type="match status" value="1"/>
</dbReference>
<dbReference type="Proteomes" id="UP001274830">
    <property type="component" value="Unassembled WGS sequence"/>
</dbReference>
<dbReference type="PRINTS" id="PR00081">
    <property type="entry name" value="GDHRDH"/>
</dbReference>
<gene>
    <name evidence="3" type="ORF">LTR78_007294</name>
</gene>
<accession>A0AAE0WJM8</accession>
<evidence type="ECO:0000313" key="3">
    <source>
        <dbReference type="EMBL" id="KAK3672941.1"/>
    </source>
</evidence>
<comment type="caution">
    <text evidence="3">The sequence shown here is derived from an EMBL/GenBank/DDBJ whole genome shotgun (WGS) entry which is preliminary data.</text>
</comment>
<dbReference type="InterPro" id="IPR036291">
    <property type="entry name" value="NAD(P)-bd_dom_sf"/>
</dbReference>
<dbReference type="EMBL" id="JAUTXT010000029">
    <property type="protein sequence ID" value="KAK3672941.1"/>
    <property type="molecule type" value="Genomic_DNA"/>
</dbReference>
<evidence type="ECO:0000256" key="1">
    <source>
        <dbReference type="ARBA" id="ARBA00006484"/>
    </source>
</evidence>
<keyword evidence="2" id="KW-0560">Oxidoreductase</keyword>
<keyword evidence="4" id="KW-1185">Reference proteome</keyword>
<comment type="similarity">
    <text evidence="1">Belongs to the short-chain dehydrogenases/reductases (SDR) family.</text>
</comment>
<dbReference type="SUPFAM" id="SSF51735">
    <property type="entry name" value="NAD(P)-binding Rossmann-fold domains"/>
    <property type="match status" value="1"/>
</dbReference>
<evidence type="ECO:0008006" key="5">
    <source>
        <dbReference type="Google" id="ProtNLM"/>
    </source>
</evidence>
<organism evidence="3 4">
    <name type="scientific">Recurvomyces mirabilis</name>
    <dbReference type="NCBI Taxonomy" id="574656"/>
    <lineage>
        <taxon>Eukaryota</taxon>
        <taxon>Fungi</taxon>
        <taxon>Dikarya</taxon>
        <taxon>Ascomycota</taxon>
        <taxon>Pezizomycotina</taxon>
        <taxon>Dothideomycetes</taxon>
        <taxon>Dothideomycetidae</taxon>
        <taxon>Mycosphaerellales</taxon>
        <taxon>Teratosphaeriaceae</taxon>
        <taxon>Recurvomyces</taxon>
    </lineage>
</organism>
<proteinExistence type="inferred from homology"/>
<evidence type="ECO:0000313" key="4">
    <source>
        <dbReference type="Proteomes" id="UP001274830"/>
    </source>
</evidence>
<reference evidence="3" key="1">
    <citation type="submission" date="2023-07" db="EMBL/GenBank/DDBJ databases">
        <title>Black Yeasts Isolated from many extreme environments.</title>
        <authorList>
            <person name="Coleine C."/>
            <person name="Stajich J.E."/>
            <person name="Selbmann L."/>
        </authorList>
    </citation>
    <scope>NUCLEOTIDE SEQUENCE</scope>
    <source>
        <strain evidence="3">CCFEE 5485</strain>
    </source>
</reference>
<sequence>MAPVYSDQDSKNLLLQVPRPVKTYHTEAYDRISPKHFDGKGKTVLVTAGATGIGYAIAYAFAEAGVSRIAIVQRSADVLQKAKSSLSKDFPKLEVITYQASIQDGARMKEIFSELSVDVVVLSATSTHSFKPDTPLSGDILHETTYKTNIIASYDLVDTYLKSPKSSADSTKTVINITSASAQLTIPGQIGYASSKAAFAKMMQHFSLEHSPETDGVRLFNLHPGAIYTPYASTEYGPDDFPWEDIKLPAHFSAWLGLSGREAEFLHGRFMWAQWDVDELLQLKEQMNNPMYLTIGLVL</sequence>
<dbReference type="Pfam" id="PF00106">
    <property type="entry name" value="adh_short"/>
    <property type="match status" value="1"/>
</dbReference>